<dbReference type="EMBL" id="VIWU01000001">
    <property type="protein sequence ID" value="TWF74451.1"/>
    <property type="molecule type" value="Genomic_DNA"/>
</dbReference>
<evidence type="ECO:0000259" key="1">
    <source>
        <dbReference type="Pfam" id="PF03992"/>
    </source>
</evidence>
<gene>
    <name evidence="2" type="ORF">FHX44_11331</name>
</gene>
<dbReference type="Pfam" id="PF03992">
    <property type="entry name" value="ABM"/>
    <property type="match status" value="1"/>
</dbReference>
<accession>A0A561SHU0</accession>
<dbReference type="GO" id="GO:0004497">
    <property type="term" value="F:monooxygenase activity"/>
    <property type="evidence" value="ECO:0007669"/>
    <property type="project" value="UniProtKB-KW"/>
</dbReference>
<dbReference type="AlphaFoldDB" id="A0A561SHU0"/>
<feature type="domain" description="ABM" evidence="1">
    <location>
        <begin position="6"/>
        <end position="65"/>
    </location>
</feature>
<keyword evidence="2" id="KW-0560">Oxidoreductase</keyword>
<dbReference type="SUPFAM" id="SSF54909">
    <property type="entry name" value="Dimeric alpha+beta barrel"/>
    <property type="match status" value="1"/>
</dbReference>
<reference evidence="2 3" key="1">
    <citation type="submission" date="2019-06" db="EMBL/GenBank/DDBJ databases">
        <title>Sequencing the genomes of 1000 actinobacteria strains.</title>
        <authorList>
            <person name="Klenk H.-P."/>
        </authorList>
    </citation>
    <scope>NUCLEOTIDE SEQUENCE [LARGE SCALE GENOMIC DNA]</scope>
    <source>
        <strain evidence="2 3">DSM 45671</strain>
    </source>
</reference>
<keyword evidence="3" id="KW-1185">Reference proteome</keyword>
<sequence>MSPTIELARSTVRPGAEPQLLAERPAMIAALRARFPGCVAAYLTKEEDGGWLDILVWSSREEAEASARDIGEVPEAVSWFRHIAESGGIRHVEVLDAWTAGAPSSQFEVQ</sequence>
<evidence type="ECO:0000313" key="3">
    <source>
        <dbReference type="Proteomes" id="UP000321261"/>
    </source>
</evidence>
<keyword evidence="2" id="KW-0503">Monooxygenase</keyword>
<organism evidence="2 3">
    <name type="scientific">Pseudonocardia hierapolitana</name>
    <dbReference type="NCBI Taxonomy" id="1128676"/>
    <lineage>
        <taxon>Bacteria</taxon>
        <taxon>Bacillati</taxon>
        <taxon>Actinomycetota</taxon>
        <taxon>Actinomycetes</taxon>
        <taxon>Pseudonocardiales</taxon>
        <taxon>Pseudonocardiaceae</taxon>
        <taxon>Pseudonocardia</taxon>
    </lineage>
</organism>
<dbReference type="InterPro" id="IPR007138">
    <property type="entry name" value="ABM_dom"/>
</dbReference>
<dbReference type="InterPro" id="IPR011008">
    <property type="entry name" value="Dimeric_a/b-barrel"/>
</dbReference>
<dbReference type="Proteomes" id="UP000321261">
    <property type="component" value="Unassembled WGS sequence"/>
</dbReference>
<proteinExistence type="predicted"/>
<comment type="caution">
    <text evidence="2">The sequence shown here is derived from an EMBL/GenBank/DDBJ whole genome shotgun (WGS) entry which is preliminary data.</text>
</comment>
<dbReference type="RefSeq" id="WP_147253820.1">
    <property type="nucleotide sequence ID" value="NZ_VIWU01000001.1"/>
</dbReference>
<evidence type="ECO:0000313" key="2">
    <source>
        <dbReference type="EMBL" id="TWF74451.1"/>
    </source>
</evidence>
<protein>
    <submittedName>
        <fullName evidence="2">Antibiotic biosynthesis monooxygenase</fullName>
    </submittedName>
</protein>
<dbReference type="OrthoDB" id="255603at2"/>
<name>A0A561SHU0_9PSEU</name>